<sequence length="377" mass="41742">MLLGAMWLLLQIAAVGAAELLPDFYFRGGEKDHFELGLAMGQAYQAAIRERVAAHAPQLEQLLNEQRCQEHFGKLLATHQRLVPELLEELRGISSGSGVEFRLLLGVSLQEELGYCNASARRKGPDHCSDYMLCNSQHCFDVHNEDGDLPDRKLFVAQVQLGALNFTAVNYAGDLLGGMSALAFNSQGLGFSLNWVGPGTCDVSGLGRNFVSRQLLTAQGWDEAKSIVAQKHAAGHNYQLLDFAHRRISNFEVAHDKVSEKVIDQAFFHANQYQTLEVPGQITGNSSLHRLARARQLPVPRTAAEALEVLGDQQDHAYPIFHDQLSHRLGDQSDWTLASVLFDLQEGRVDLMAGNPKDGVVQRTFQVPKQRTEHIVV</sequence>
<evidence type="ECO:0000256" key="1">
    <source>
        <dbReference type="SAM" id="SignalP"/>
    </source>
</evidence>
<dbReference type="EMBL" id="CAMXCT030003002">
    <property type="protein sequence ID" value="CAL4789177.1"/>
    <property type="molecule type" value="Genomic_DNA"/>
</dbReference>
<dbReference type="OrthoDB" id="409388at2759"/>
<dbReference type="Pfam" id="PF03417">
    <property type="entry name" value="AAT"/>
    <property type="match status" value="1"/>
</dbReference>
<name>A0A9P1D250_9DINO</name>
<dbReference type="EMBL" id="CAMXCT020003002">
    <property type="protein sequence ID" value="CAL1155240.1"/>
    <property type="molecule type" value="Genomic_DNA"/>
</dbReference>
<dbReference type="InterPro" id="IPR005079">
    <property type="entry name" value="Peptidase_C45_hydrolase"/>
</dbReference>
<keyword evidence="5" id="KW-1185">Reference proteome</keyword>
<organism evidence="3">
    <name type="scientific">Cladocopium goreaui</name>
    <dbReference type="NCBI Taxonomy" id="2562237"/>
    <lineage>
        <taxon>Eukaryota</taxon>
        <taxon>Sar</taxon>
        <taxon>Alveolata</taxon>
        <taxon>Dinophyceae</taxon>
        <taxon>Suessiales</taxon>
        <taxon>Symbiodiniaceae</taxon>
        <taxon>Cladocopium</taxon>
    </lineage>
</organism>
<dbReference type="InterPro" id="IPR047794">
    <property type="entry name" value="C45_proenzyme-like"/>
</dbReference>
<keyword evidence="1" id="KW-0732">Signal</keyword>
<feature type="domain" description="Peptidase C45 hydrolase" evidence="2">
    <location>
        <begin position="140"/>
        <end position="357"/>
    </location>
</feature>
<dbReference type="PANTHER" id="PTHR34180">
    <property type="entry name" value="PEPTIDASE C45"/>
    <property type="match status" value="1"/>
</dbReference>
<evidence type="ECO:0000313" key="5">
    <source>
        <dbReference type="Proteomes" id="UP001152797"/>
    </source>
</evidence>
<dbReference type="InterPro" id="IPR047801">
    <property type="entry name" value="Peptidase_C45"/>
</dbReference>
<gene>
    <name evidence="3" type="ORF">C1SCF055_LOCUS27868</name>
</gene>
<comment type="caution">
    <text evidence="3">The sequence shown here is derived from an EMBL/GenBank/DDBJ whole genome shotgun (WGS) entry which is preliminary data.</text>
</comment>
<reference evidence="4 5" key="2">
    <citation type="submission" date="2024-05" db="EMBL/GenBank/DDBJ databases">
        <authorList>
            <person name="Chen Y."/>
            <person name="Shah S."/>
            <person name="Dougan E. K."/>
            <person name="Thang M."/>
            <person name="Chan C."/>
        </authorList>
    </citation>
    <scope>NUCLEOTIDE SEQUENCE [LARGE SCALE GENOMIC DNA]</scope>
</reference>
<evidence type="ECO:0000259" key="2">
    <source>
        <dbReference type="Pfam" id="PF03417"/>
    </source>
</evidence>
<dbReference type="AlphaFoldDB" id="A0A9P1D250"/>
<accession>A0A9P1D250</accession>
<evidence type="ECO:0000313" key="4">
    <source>
        <dbReference type="EMBL" id="CAL4789177.1"/>
    </source>
</evidence>
<dbReference type="Gene3D" id="1.10.10.2120">
    <property type="match status" value="1"/>
</dbReference>
<keyword evidence="4" id="KW-0378">Hydrolase</keyword>
<dbReference type="NCBIfam" id="NF040521">
    <property type="entry name" value="C45_proenzyme"/>
    <property type="match status" value="1"/>
</dbReference>
<protein>
    <submittedName>
        <fullName evidence="4">Peptidase C45 hydrolase domain-containing protein</fullName>
    </submittedName>
</protein>
<dbReference type="EMBL" id="CAMXCT010003002">
    <property type="protein sequence ID" value="CAI4001865.1"/>
    <property type="molecule type" value="Genomic_DNA"/>
</dbReference>
<reference evidence="3" key="1">
    <citation type="submission" date="2022-10" db="EMBL/GenBank/DDBJ databases">
        <authorList>
            <person name="Chen Y."/>
            <person name="Dougan E. K."/>
            <person name="Chan C."/>
            <person name="Rhodes N."/>
            <person name="Thang M."/>
        </authorList>
    </citation>
    <scope>NUCLEOTIDE SEQUENCE</scope>
</reference>
<feature type="signal peptide" evidence="1">
    <location>
        <begin position="1"/>
        <end position="17"/>
    </location>
</feature>
<dbReference type="Proteomes" id="UP001152797">
    <property type="component" value="Unassembled WGS sequence"/>
</dbReference>
<evidence type="ECO:0000313" key="3">
    <source>
        <dbReference type="EMBL" id="CAI4001865.1"/>
    </source>
</evidence>
<dbReference type="Gene3D" id="3.60.60.10">
    <property type="entry name" value="Penicillin V Acylase, Chain A"/>
    <property type="match status" value="1"/>
</dbReference>
<proteinExistence type="predicted"/>
<dbReference type="GO" id="GO:0016787">
    <property type="term" value="F:hydrolase activity"/>
    <property type="evidence" value="ECO:0007669"/>
    <property type="project" value="UniProtKB-KW"/>
</dbReference>
<dbReference type="PANTHER" id="PTHR34180:SF1">
    <property type="entry name" value="BETA-ALANYL-DOPAMINE_CARCININE HYDROLASE"/>
    <property type="match status" value="1"/>
</dbReference>
<feature type="chain" id="PRO_5043270943" evidence="1">
    <location>
        <begin position="18"/>
        <end position="377"/>
    </location>
</feature>